<feature type="transmembrane region" description="Helical" evidence="7">
    <location>
        <begin position="14"/>
        <end position="33"/>
    </location>
</feature>
<comment type="caution">
    <text evidence="9">The sequence shown here is derived from an EMBL/GenBank/DDBJ whole genome shotgun (WGS) entry which is preliminary data.</text>
</comment>
<reference evidence="10" key="1">
    <citation type="journal article" date="2015" name="Chem. Biol.">
        <title>Structure, bioactivity, and resistance mechanism of streptomonomicin, an unusual lasso Peptide from an understudied halophilic actinomycete.</title>
        <authorList>
            <person name="Metelev M."/>
            <person name="Tietz J.I."/>
            <person name="Melby J.O."/>
            <person name="Blair P.M."/>
            <person name="Zhu L."/>
            <person name="Livnat I."/>
            <person name="Severinov K."/>
            <person name="Mitchell D.A."/>
        </authorList>
    </citation>
    <scope>NUCLEOTIDE SEQUENCE [LARGE SCALE GENOMIC DNA]</scope>
    <source>
        <strain evidence="10">YIM 90003</strain>
    </source>
</reference>
<dbReference type="AlphaFoldDB" id="A0A0C2JBY9"/>
<dbReference type="EMBL" id="JROO01000018">
    <property type="protein sequence ID" value="KIH98926.1"/>
    <property type="molecule type" value="Genomic_DNA"/>
</dbReference>
<evidence type="ECO:0000313" key="10">
    <source>
        <dbReference type="Proteomes" id="UP000031675"/>
    </source>
</evidence>
<accession>A0A0C2JBY9</accession>
<dbReference type="PRINTS" id="PR01837">
    <property type="entry name" value="MGTCSAPBPROT"/>
</dbReference>
<dbReference type="PANTHER" id="PTHR33778">
    <property type="entry name" value="PROTEIN MGTC"/>
    <property type="match status" value="1"/>
</dbReference>
<dbReference type="OrthoDB" id="9811198at2"/>
<evidence type="ECO:0000256" key="7">
    <source>
        <dbReference type="SAM" id="Phobius"/>
    </source>
</evidence>
<feature type="transmembrane region" description="Helical" evidence="7">
    <location>
        <begin position="110"/>
        <end position="129"/>
    </location>
</feature>
<evidence type="ECO:0000256" key="3">
    <source>
        <dbReference type="ARBA" id="ARBA00022475"/>
    </source>
</evidence>
<evidence type="ECO:0000313" key="9">
    <source>
        <dbReference type="EMBL" id="KIH98926.1"/>
    </source>
</evidence>
<proteinExistence type="inferred from homology"/>
<keyword evidence="4 7" id="KW-0812">Transmembrane</keyword>
<dbReference type="InterPro" id="IPR049177">
    <property type="entry name" value="MgtC_SapB_SrpB_YhiD_N"/>
</dbReference>
<evidence type="ECO:0000259" key="8">
    <source>
        <dbReference type="Pfam" id="PF02308"/>
    </source>
</evidence>
<evidence type="ECO:0000256" key="6">
    <source>
        <dbReference type="ARBA" id="ARBA00023136"/>
    </source>
</evidence>
<evidence type="ECO:0000256" key="4">
    <source>
        <dbReference type="ARBA" id="ARBA00022692"/>
    </source>
</evidence>
<dbReference type="GO" id="GO:0005886">
    <property type="term" value="C:plasma membrane"/>
    <property type="evidence" value="ECO:0007669"/>
    <property type="project" value="UniProtKB-SubCell"/>
</dbReference>
<dbReference type="PANTHER" id="PTHR33778:SF1">
    <property type="entry name" value="MAGNESIUM TRANSPORTER YHID-RELATED"/>
    <property type="match status" value="1"/>
</dbReference>
<sequence length="244" mass="25822">MNDFAQVLLQGQGWPQLTALAVALVLCTLIGLERELRQKNAGLRTHTLVGMGAALFMVVSKYAFFDVIEHDEITLDPSRVAAQIASGIGFVGAGVIFVRQDIVRGLTTAATIWVAAAVGTAAGAGLWLVAAAVTAAHYLVSLGYPPLLRLITRRRPLTAPIRVAYQDGRGALRAILTEVTGRGYAVQEVDTQRRDAGDTEGGFIDLTLHVHGGTRGTPMQELAAALAETAGVVSVRIGEPNNEE</sequence>
<evidence type="ECO:0000256" key="1">
    <source>
        <dbReference type="ARBA" id="ARBA00004651"/>
    </source>
</evidence>
<feature type="transmembrane region" description="Helical" evidence="7">
    <location>
        <begin position="80"/>
        <end position="98"/>
    </location>
</feature>
<feature type="transmembrane region" description="Helical" evidence="7">
    <location>
        <begin position="45"/>
        <end position="65"/>
    </location>
</feature>
<dbReference type="RefSeq" id="WP_040272930.1">
    <property type="nucleotide sequence ID" value="NZ_JROO01000018.1"/>
</dbReference>
<gene>
    <name evidence="9" type="ORF">LP52_10945</name>
</gene>
<name>A0A0C2JBY9_9ACTN</name>
<dbReference type="InterPro" id="IPR003416">
    <property type="entry name" value="MgtC/SapB/SrpB/YhiD_fam"/>
</dbReference>
<dbReference type="STRING" id="183763.LP52_10945"/>
<keyword evidence="5 7" id="KW-1133">Transmembrane helix</keyword>
<evidence type="ECO:0000256" key="5">
    <source>
        <dbReference type="ARBA" id="ARBA00022989"/>
    </source>
</evidence>
<evidence type="ECO:0000256" key="2">
    <source>
        <dbReference type="ARBA" id="ARBA00009298"/>
    </source>
</evidence>
<keyword evidence="6 7" id="KW-0472">Membrane</keyword>
<organism evidence="9 10">
    <name type="scientific">Streptomonospora alba</name>
    <dbReference type="NCBI Taxonomy" id="183763"/>
    <lineage>
        <taxon>Bacteria</taxon>
        <taxon>Bacillati</taxon>
        <taxon>Actinomycetota</taxon>
        <taxon>Actinomycetes</taxon>
        <taxon>Streptosporangiales</taxon>
        <taxon>Nocardiopsidaceae</taxon>
        <taxon>Streptomonospora</taxon>
    </lineage>
</organism>
<comment type="similarity">
    <text evidence="2">Belongs to the MgtC/SapB family.</text>
</comment>
<feature type="domain" description="MgtC/SapB/SrpB/YhiD N-terminal" evidence="8">
    <location>
        <begin position="20"/>
        <end position="147"/>
    </location>
</feature>
<keyword evidence="3" id="KW-1003">Cell membrane</keyword>
<keyword evidence="10" id="KW-1185">Reference proteome</keyword>
<protein>
    <submittedName>
        <fullName evidence="9">Magnesium transporter MgtC</fullName>
    </submittedName>
</protein>
<dbReference type="Pfam" id="PF02308">
    <property type="entry name" value="MgtC"/>
    <property type="match status" value="1"/>
</dbReference>
<dbReference type="Proteomes" id="UP000031675">
    <property type="component" value="Unassembled WGS sequence"/>
</dbReference>
<comment type="subcellular location">
    <subcellularLocation>
        <location evidence="1">Cell membrane</location>
        <topology evidence="1">Multi-pass membrane protein</topology>
    </subcellularLocation>
</comment>